<dbReference type="PANTHER" id="PTHR34047:SF7">
    <property type="entry name" value="RNA-DIRECTED DNA POLYMERASE"/>
    <property type="match status" value="1"/>
</dbReference>
<dbReference type="EMBL" id="CP112887">
    <property type="protein sequence ID" value="WBW59708.1"/>
    <property type="molecule type" value="Genomic_DNA"/>
</dbReference>
<evidence type="ECO:0000256" key="8">
    <source>
        <dbReference type="ARBA" id="ARBA00034120"/>
    </source>
</evidence>
<keyword evidence="2" id="KW-0808">Transferase</keyword>
<evidence type="ECO:0000256" key="3">
    <source>
        <dbReference type="ARBA" id="ARBA00022695"/>
    </source>
</evidence>
<comment type="similarity">
    <text evidence="8">Belongs to the bacterial reverse transcriptase family.</text>
</comment>
<evidence type="ECO:0000256" key="6">
    <source>
        <dbReference type="ARBA" id="ARBA00022918"/>
    </source>
</evidence>
<keyword evidence="3" id="KW-0548">Nucleotidyltransferase</keyword>
<dbReference type="InterPro" id="IPR000123">
    <property type="entry name" value="Reverse_transcriptase_msDNA"/>
</dbReference>
<keyword evidence="7" id="KW-0051">Antiviral defense</keyword>
<dbReference type="GO" id="GO:0003964">
    <property type="term" value="F:RNA-directed DNA polymerase activity"/>
    <property type="evidence" value="ECO:0007669"/>
    <property type="project" value="UniProtKB-KW"/>
</dbReference>
<dbReference type="PANTHER" id="PTHR34047">
    <property type="entry name" value="NUCLEAR INTRON MATURASE 1, MITOCHONDRIAL-RELATED"/>
    <property type="match status" value="1"/>
</dbReference>
<dbReference type="Pfam" id="PF00078">
    <property type="entry name" value="RVT_1"/>
    <property type="match status" value="1"/>
</dbReference>
<dbReference type="PROSITE" id="PS50878">
    <property type="entry name" value="RT_POL"/>
    <property type="match status" value="1"/>
</dbReference>
<dbReference type="Proteomes" id="UP001210130">
    <property type="component" value="Chromosome"/>
</dbReference>
<dbReference type="AlphaFoldDB" id="A0AAJ5UD94"/>
<reference evidence="11 12" key="1">
    <citation type="journal article" date="2023" name="Microbiol. Resour. Announc.">
        <title>Complete Genome Sequence of the First Colistin-Resistant Raoultella electrica Strain.</title>
        <authorList>
            <person name="Aldeia C."/>
            <person name="Campos-Madueno E.I."/>
            <person name="Sendi P."/>
            <person name="Endimiani A."/>
        </authorList>
    </citation>
    <scope>NUCLEOTIDE SEQUENCE [LARGE SCALE GENOMIC DNA]</scope>
    <source>
        <strain evidence="11 12">S2-IND-01-C</strain>
    </source>
</reference>
<dbReference type="EC" id="2.7.7.49" evidence="1"/>
<dbReference type="GO" id="GO:0051607">
    <property type="term" value="P:defense response to virus"/>
    <property type="evidence" value="ECO:0007669"/>
    <property type="project" value="UniProtKB-KW"/>
</dbReference>
<keyword evidence="4" id="KW-0479">Metal-binding</keyword>
<dbReference type="GO" id="GO:0003723">
    <property type="term" value="F:RNA binding"/>
    <property type="evidence" value="ECO:0007669"/>
    <property type="project" value="InterPro"/>
</dbReference>
<protein>
    <recommendedName>
        <fullName evidence="1">RNA-directed DNA polymerase</fullName>
        <ecNumber evidence="1">2.7.7.49</ecNumber>
    </recommendedName>
</protein>
<evidence type="ECO:0000256" key="2">
    <source>
        <dbReference type="ARBA" id="ARBA00022679"/>
    </source>
</evidence>
<evidence type="ECO:0000256" key="1">
    <source>
        <dbReference type="ARBA" id="ARBA00012493"/>
    </source>
</evidence>
<comment type="catalytic activity">
    <reaction evidence="9">
        <text>DNA(n) + a 2'-deoxyribonucleoside 5'-triphosphate = DNA(n+1) + diphosphate</text>
        <dbReference type="Rhea" id="RHEA:22508"/>
        <dbReference type="Rhea" id="RHEA-COMP:17339"/>
        <dbReference type="Rhea" id="RHEA-COMP:17340"/>
        <dbReference type="ChEBI" id="CHEBI:33019"/>
        <dbReference type="ChEBI" id="CHEBI:61560"/>
        <dbReference type="ChEBI" id="CHEBI:173112"/>
        <dbReference type="EC" id="2.7.7.49"/>
    </reaction>
</comment>
<accession>A0AAJ5UD94</accession>
<keyword evidence="5" id="KW-0460">Magnesium</keyword>
<keyword evidence="12" id="KW-1185">Reference proteome</keyword>
<dbReference type="SUPFAM" id="SSF56672">
    <property type="entry name" value="DNA/RNA polymerases"/>
    <property type="match status" value="1"/>
</dbReference>
<dbReference type="CDD" id="cd03487">
    <property type="entry name" value="RT_Bac_retron_II"/>
    <property type="match status" value="1"/>
</dbReference>
<dbReference type="InterPro" id="IPR043502">
    <property type="entry name" value="DNA/RNA_pol_sf"/>
</dbReference>
<dbReference type="RefSeq" id="WP_235891245.1">
    <property type="nucleotide sequence ID" value="NZ_CP112887.1"/>
</dbReference>
<evidence type="ECO:0000313" key="11">
    <source>
        <dbReference type="EMBL" id="WBW59708.1"/>
    </source>
</evidence>
<dbReference type="InterPro" id="IPR051083">
    <property type="entry name" value="GrpII_Intron_Splice-Mob/Def"/>
</dbReference>
<evidence type="ECO:0000256" key="4">
    <source>
        <dbReference type="ARBA" id="ARBA00022723"/>
    </source>
</evidence>
<gene>
    <name evidence="11" type="ORF">OR613_16910</name>
</gene>
<dbReference type="PRINTS" id="PR00866">
    <property type="entry name" value="RNADNAPOLMS"/>
</dbReference>
<dbReference type="GO" id="GO:0046872">
    <property type="term" value="F:metal ion binding"/>
    <property type="evidence" value="ECO:0007669"/>
    <property type="project" value="UniProtKB-KW"/>
</dbReference>
<keyword evidence="6 11" id="KW-0695">RNA-directed DNA polymerase</keyword>
<evidence type="ECO:0000256" key="7">
    <source>
        <dbReference type="ARBA" id="ARBA00023118"/>
    </source>
</evidence>
<evidence type="ECO:0000256" key="5">
    <source>
        <dbReference type="ARBA" id="ARBA00022842"/>
    </source>
</evidence>
<dbReference type="InterPro" id="IPR000477">
    <property type="entry name" value="RT_dom"/>
</dbReference>
<evidence type="ECO:0000313" key="12">
    <source>
        <dbReference type="Proteomes" id="UP001210130"/>
    </source>
</evidence>
<evidence type="ECO:0000256" key="9">
    <source>
        <dbReference type="ARBA" id="ARBA00048173"/>
    </source>
</evidence>
<dbReference type="NCBIfam" id="NF038233">
    <property type="entry name" value="retron_St85_RT"/>
    <property type="match status" value="1"/>
</dbReference>
<evidence type="ECO:0000259" key="10">
    <source>
        <dbReference type="PROSITE" id="PS50878"/>
    </source>
</evidence>
<proteinExistence type="inferred from homology"/>
<organism evidence="11 12">
    <name type="scientific">Klebsiella electrica</name>
    <dbReference type="NCBI Taxonomy" id="1259973"/>
    <lineage>
        <taxon>Bacteria</taxon>
        <taxon>Pseudomonadati</taxon>
        <taxon>Pseudomonadota</taxon>
        <taxon>Gammaproteobacteria</taxon>
        <taxon>Enterobacterales</taxon>
        <taxon>Enterobacteriaceae</taxon>
        <taxon>Klebsiella/Raoultella group</taxon>
        <taxon>Klebsiella</taxon>
    </lineage>
</organism>
<feature type="domain" description="Reverse transcriptase" evidence="10">
    <location>
        <begin position="46"/>
        <end position="248"/>
    </location>
</feature>
<name>A0AAJ5UD94_9ENTR</name>
<sequence length="313" mass="36050">MIKNMTAHQGKYTQQLLSLPILENVDDLSQSLRLPKEVISKFSFNNDKYYHRIEMKKKSGGVRHIESPLKELKAIQRWVLRYILDKLSPSVYAKGFVRKKSILDNAKPHEGNQYVLNLDLQDFFTNVKASHIYTLFKNIGYNNNIAFILTSFCTKGGYLPQGAPTSPALSNLVCLRLDHRVSTYCKKRALTYTRYADDLCISGNKIIILQKASYLIKDIIVDEGFAINARKEKFLGPKVRREVTGLTVTPRITISKKDYCVYRKRIYDLVRNEIPNKNKIIEGILSFVRSIDKDKAKKLSAFYQKQNTIITDI</sequence>